<keyword evidence="3" id="KW-0862">Zinc</keyword>
<dbReference type="PANTHER" id="PTHR46481:SF11">
    <property type="entry name" value="ZINC FINGER BED DOMAIN-CONTAINING PROTEIN RICESLEEPER 2-LIKE"/>
    <property type="match status" value="1"/>
</dbReference>
<keyword evidence="2" id="KW-0863">Zinc-finger</keyword>
<evidence type="ECO:0000259" key="7">
    <source>
        <dbReference type="Pfam" id="PF02892"/>
    </source>
</evidence>
<evidence type="ECO:0000256" key="6">
    <source>
        <dbReference type="SAM" id="MobiDB-lite"/>
    </source>
</evidence>
<dbReference type="Pfam" id="PF02892">
    <property type="entry name" value="zf-BED"/>
    <property type="match status" value="1"/>
</dbReference>
<keyword evidence="5" id="KW-0804">Transcription</keyword>
<dbReference type="PANTHER" id="PTHR46481">
    <property type="entry name" value="ZINC FINGER BED DOMAIN-CONTAINING PROTEIN 4"/>
    <property type="match status" value="1"/>
</dbReference>
<evidence type="ECO:0000313" key="8">
    <source>
        <dbReference type="EMBL" id="ACR37758.1"/>
    </source>
</evidence>
<dbReference type="SUPFAM" id="SSF57667">
    <property type="entry name" value="beta-beta-alpha zinc fingers"/>
    <property type="match status" value="1"/>
</dbReference>
<evidence type="ECO:0000256" key="2">
    <source>
        <dbReference type="ARBA" id="ARBA00022771"/>
    </source>
</evidence>
<proteinExistence type="evidence at transcript level"/>
<feature type="region of interest" description="Disordered" evidence="6">
    <location>
        <begin position="1"/>
        <end position="76"/>
    </location>
</feature>
<feature type="compositionally biased region" description="Polar residues" evidence="6">
    <location>
        <begin position="21"/>
        <end position="39"/>
    </location>
</feature>
<dbReference type="InterPro" id="IPR036236">
    <property type="entry name" value="Znf_C2H2_sf"/>
</dbReference>
<reference evidence="8" key="1">
    <citation type="journal article" date="2009" name="PLoS Genet.">
        <title>Sequencing, mapping, and analysis of 27,455 maize full-length cDNAs.</title>
        <authorList>
            <person name="Soderlund C."/>
            <person name="Descour A."/>
            <person name="Kudrna D."/>
            <person name="Bomhoff M."/>
            <person name="Boyd L."/>
            <person name="Currie J."/>
            <person name="Angelova A."/>
            <person name="Collura K."/>
            <person name="Wissotski M."/>
            <person name="Ashley E."/>
            <person name="Morrow D."/>
            <person name="Fernandes J."/>
            <person name="Walbot V."/>
            <person name="Yu Y."/>
        </authorList>
    </citation>
    <scope>NUCLEOTIDE SEQUENCE</scope>
    <source>
        <strain evidence="8">B73</strain>
    </source>
</reference>
<dbReference type="InterPro" id="IPR052035">
    <property type="entry name" value="ZnF_BED_domain_contain"/>
</dbReference>
<protein>
    <recommendedName>
        <fullName evidence="7">BED-type domain-containing protein</fullName>
    </recommendedName>
</protein>
<keyword evidence="1" id="KW-0479">Metal-binding</keyword>
<evidence type="ECO:0000256" key="3">
    <source>
        <dbReference type="ARBA" id="ARBA00022833"/>
    </source>
</evidence>
<dbReference type="EMBL" id="BT087405">
    <property type="protein sequence ID" value="ACR37758.1"/>
    <property type="molecule type" value="mRNA"/>
</dbReference>
<organism evidence="8">
    <name type="scientific">Zea mays</name>
    <name type="common">Maize</name>
    <dbReference type="NCBI Taxonomy" id="4577"/>
    <lineage>
        <taxon>Eukaryota</taxon>
        <taxon>Viridiplantae</taxon>
        <taxon>Streptophyta</taxon>
        <taxon>Embryophyta</taxon>
        <taxon>Tracheophyta</taxon>
        <taxon>Spermatophyta</taxon>
        <taxon>Magnoliopsida</taxon>
        <taxon>Liliopsida</taxon>
        <taxon>Poales</taxon>
        <taxon>Poaceae</taxon>
        <taxon>PACMAD clade</taxon>
        <taxon>Panicoideae</taxon>
        <taxon>Andropogonodae</taxon>
        <taxon>Andropogoneae</taxon>
        <taxon>Tripsacinae</taxon>
        <taxon>Zea</taxon>
    </lineage>
</organism>
<keyword evidence="4" id="KW-0805">Transcription regulation</keyword>
<evidence type="ECO:0000256" key="5">
    <source>
        <dbReference type="ARBA" id="ARBA00023163"/>
    </source>
</evidence>
<accession>C4J9A8</accession>
<feature type="domain" description="BED-type" evidence="7">
    <location>
        <begin position="81"/>
        <end position="140"/>
    </location>
</feature>
<dbReference type="SMART" id="SM00614">
    <property type="entry name" value="ZnF_BED"/>
    <property type="match status" value="1"/>
</dbReference>
<dbReference type="InterPro" id="IPR003656">
    <property type="entry name" value="Znf_BED"/>
</dbReference>
<sequence length="203" mass="22967">MASEGEASPPRKRMLLELPSEHQSQNLTSSPHANTTQPFGVSASSSTPAATSHEQGANPEEGINLDEDDPSKLKQAKKSTSNVWQYFEKYEVVVEENGKSVKQVWAKCKYPGCKNKTSKARAESSRGTTAFWSHLKNYHKIVKGQQELKAEKDHGTGICIVQPYKYDEETSLRKFYTAIIMHEYPFNIAEHEYFVEFIKSLTF</sequence>
<evidence type="ECO:0000256" key="1">
    <source>
        <dbReference type="ARBA" id="ARBA00022723"/>
    </source>
</evidence>
<evidence type="ECO:0000256" key="4">
    <source>
        <dbReference type="ARBA" id="ARBA00023015"/>
    </source>
</evidence>
<dbReference type="GO" id="GO:0008270">
    <property type="term" value="F:zinc ion binding"/>
    <property type="evidence" value="ECO:0007669"/>
    <property type="project" value="UniProtKB-KW"/>
</dbReference>
<dbReference type="AlphaFoldDB" id="C4J9A8"/>
<name>C4J9A8_MAIZE</name>
<dbReference type="GO" id="GO:0003677">
    <property type="term" value="F:DNA binding"/>
    <property type="evidence" value="ECO:0007669"/>
    <property type="project" value="InterPro"/>
</dbReference>
<feature type="compositionally biased region" description="Low complexity" evidence="6">
    <location>
        <begin position="42"/>
        <end position="52"/>
    </location>
</feature>